<dbReference type="HOGENOM" id="CLU_2307922_0_0_1"/>
<accession>A0A0D0ALE8</accession>
<proteinExistence type="predicted"/>
<dbReference type="AlphaFoldDB" id="A0A0D0ALE8"/>
<reference evidence="3" key="2">
    <citation type="submission" date="2015-01" db="EMBL/GenBank/DDBJ databases">
        <title>Evolutionary Origins and Diversification of the Mycorrhizal Mutualists.</title>
        <authorList>
            <consortium name="DOE Joint Genome Institute"/>
            <consortium name="Mycorrhizal Genomics Consortium"/>
            <person name="Kohler A."/>
            <person name="Kuo A."/>
            <person name="Nagy L.G."/>
            <person name="Floudas D."/>
            <person name="Copeland A."/>
            <person name="Barry K.W."/>
            <person name="Cichocki N."/>
            <person name="Veneault-Fourrey C."/>
            <person name="LaButti K."/>
            <person name="Lindquist E.A."/>
            <person name="Lipzen A."/>
            <person name="Lundell T."/>
            <person name="Morin E."/>
            <person name="Murat C."/>
            <person name="Riley R."/>
            <person name="Ohm R."/>
            <person name="Sun H."/>
            <person name="Tunlid A."/>
            <person name="Henrissat B."/>
            <person name="Grigoriev I.V."/>
            <person name="Hibbett D.S."/>
            <person name="Martin F."/>
        </authorList>
    </citation>
    <scope>NUCLEOTIDE SEQUENCE [LARGE SCALE GENOMIC DNA]</scope>
    <source>
        <strain evidence="3">UH-Slu-Lm8-n1</strain>
    </source>
</reference>
<sequence>MHSACTERIHSHGLFISINGDMPHRAVLTFCRKRSFFSTLRHSFFSASHGASFTLVIVLSEPPANARMVVLVSCFGLFGVQGLVQLWSYHTCSQFGFHTS</sequence>
<keyword evidence="1" id="KW-0812">Transmembrane</keyword>
<reference evidence="2 3" key="1">
    <citation type="submission" date="2014-04" db="EMBL/GenBank/DDBJ databases">
        <authorList>
            <consortium name="DOE Joint Genome Institute"/>
            <person name="Kuo A."/>
            <person name="Ruytinx J."/>
            <person name="Rineau F."/>
            <person name="Colpaert J."/>
            <person name="Kohler A."/>
            <person name="Nagy L.G."/>
            <person name="Floudas D."/>
            <person name="Copeland A."/>
            <person name="Barry K.W."/>
            <person name="Cichocki N."/>
            <person name="Veneault-Fourrey C."/>
            <person name="LaButti K."/>
            <person name="Lindquist E.A."/>
            <person name="Lipzen A."/>
            <person name="Lundell T."/>
            <person name="Morin E."/>
            <person name="Murat C."/>
            <person name="Sun H."/>
            <person name="Tunlid A."/>
            <person name="Henrissat B."/>
            <person name="Grigoriev I.V."/>
            <person name="Hibbett D.S."/>
            <person name="Martin F."/>
            <person name="Nordberg H.P."/>
            <person name="Cantor M.N."/>
            <person name="Hua S.X."/>
        </authorList>
    </citation>
    <scope>NUCLEOTIDE SEQUENCE [LARGE SCALE GENOMIC DNA]</scope>
    <source>
        <strain evidence="2 3">UH-Slu-Lm8-n1</strain>
    </source>
</reference>
<evidence type="ECO:0000313" key="3">
    <source>
        <dbReference type="Proteomes" id="UP000054485"/>
    </source>
</evidence>
<evidence type="ECO:0000313" key="2">
    <source>
        <dbReference type="EMBL" id="KIK35092.1"/>
    </source>
</evidence>
<organism evidence="2 3">
    <name type="scientific">Suillus luteus UH-Slu-Lm8-n1</name>
    <dbReference type="NCBI Taxonomy" id="930992"/>
    <lineage>
        <taxon>Eukaryota</taxon>
        <taxon>Fungi</taxon>
        <taxon>Dikarya</taxon>
        <taxon>Basidiomycota</taxon>
        <taxon>Agaricomycotina</taxon>
        <taxon>Agaricomycetes</taxon>
        <taxon>Agaricomycetidae</taxon>
        <taxon>Boletales</taxon>
        <taxon>Suillineae</taxon>
        <taxon>Suillaceae</taxon>
        <taxon>Suillus</taxon>
    </lineage>
</organism>
<evidence type="ECO:0000256" key="1">
    <source>
        <dbReference type="SAM" id="Phobius"/>
    </source>
</evidence>
<dbReference type="Proteomes" id="UP000054485">
    <property type="component" value="Unassembled WGS sequence"/>
</dbReference>
<protein>
    <submittedName>
        <fullName evidence="2">Uncharacterized protein</fullName>
    </submittedName>
</protein>
<keyword evidence="1" id="KW-0472">Membrane</keyword>
<dbReference type="InParanoid" id="A0A0D0ALE8"/>
<feature type="transmembrane region" description="Helical" evidence="1">
    <location>
        <begin position="66"/>
        <end position="87"/>
    </location>
</feature>
<keyword evidence="1" id="KW-1133">Transmembrane helix</keyword>
<name>A0A0D0ALE8_9AGAM</name>
<gene>
    <name evidence="2" type="ORF">CY34DRAFT_600438</name>
</gene>
<keyword evidence="3" id="KW-1185">Reference proteome</keyword>
<dbReference type="EMBL" id="KN835663">
    <property type="protein sequence ID" value="KIK35092.1"/>
    <property type="molecule type" value="Genomic_DNA"/>
</dbReference>